<dbReference type="Gene3D" id="1.20.120.1220">
    <property type="match status" value="1"/>
</dbReference>
<proteinExistence type="predicted"/>
<keyword evidence="3" id="KW-1185">Reference proteome</keyword>
<dbReference type="Proteomes" id="UP000482084">
    <property type="component" value="Unassembled WGS sequence"/>
</dbReference>
<evidence type="ECO:0000313" key="2">
    <source>
        <dbReference type="EMBL" id="KAB8287429.1"/>
    </source>
</evidence>
<dbReference type="EMBL" id="WBSM01000008">
    <property type="protein sequence ID" value="KAB8287429.1"/>
    <property type="molecule type" value="Genomic_DNA"/>
</dbReference>
<evidence type="ECO:0000256" key="1">
    <source>
        <dbReference type="SAM" id="Phobius"/>
    </source>
</evidence>
<feature type="transmembrane region" description="Helical" evidence="1">
    <location>
        <begin position="47"/>
        <end position="72"/>
    </location>
</feature>
<organism evidence="2 3">
    <name type="scientific">Bifidobacterium ramosum</name>
    <dbReference type="NCBI Taxonomy" id="1798158"/>
    <lineage>
        <taxon>Bacteria</taxon>
        <taxon>Bacillati</taxon>
        <taxon>Actinomycetota</taxon>
        <taxon>Actinomycetes</taxon>
        <taxon>Bifidobacteriales</taxon>
        <taxon>Bifidobacteriaceae</taxon>
        <taxon>Bifidobacterium</taxon>
    </lineage>
</organism>
<dbReference type="RefSeq" id="WP_163146898.1">
    <property type="nucleotide sequence ID" value="NZ_WBSM01000008.1"/>
</dbReference>
<feature type="transmembrane region" description="Helical" evidence="1">
    <location>
        <begin position="136"/>
        <end position="155"/>
    </location>
</feature>
<reference evidence="2 3" key="1">
    <citation type="submission" date="2019-10" db="EMBL/GenBank/DDBJ databases">
        <title>Characterization of the phylogenetic diversity of two novel species belonging to the genus Bifidobacterium: Bifidobacterium cebidarum sp. nov. and Bifidobacterium leontopitheci sp. nov.</title>
        <authorList>
            <person name="Lugli G.A."/>
            <person name="Duranti S."/>
            <person name="Milani C."/>
            <person name="Turroni F."/>
            <person name="Ventura M."/>
        </authorList>
    </citation>
    <scope>NUCLEOTIDE SEQUENCE [LARGE SCALE GENOMIC DNA]</scope>
    <source>
        <strain evidence="2 3">DSM 100688</strain>
    </source>
</reference>
<gene>
    <name evidence="2" type="ORF">DSM100688_1516</name>
</gene>
<feature type="transmembrane region" description="Helical" evidence="1">
    <location>
        <begin position="104"/>
        <end position="124"/>
    </location>
</feature>
<comment type="caution">
    <text evidence="2">The sequence shown here is derived from an EMBL/GenBank/DDBJ whole genome shotgun (WGS) entry which is preliminary data.</text>
</comment>
<name>A0A6L4X1F0_9BIFI</name>
<keyword evidence="1" id="KW-0812">Transmembrane</keyword>
<evidence type="ECO:0000313" key="3">
    <source>
        <dbReference type="Proteomes" id="UP000482084"/>
    </source>
</evidence>
<accession>A0A6L4X1F0</accession>
<keyword evidence="1" id="KW-1133">Transmembrane helix</keyword>
<sequence>MPYLALLPSLICGLAVGVEDVRCRRVPRAWIAAGGLAQLVANVTYGLIINSLFVVVQSLLFAVIAAVLQCLLALAKPGALGFGDVTCTLMTGLGVGLFGLPAMVVWWLLMGLLGLAWMALWIRFDPQSDTPYAGKVPFAPVIVVAGLLAAMAVALL</sequence>
<dbReference type="AlphaFoldDB" id="A0A6L4X1F0"/>
<keyword evidence="1" id="KW-0472">Membrane</keyword>
<protein>
    <submittedName>
        <fullName evidence="2">Peptidase A24</fullName>
    </submittedName>
</protein>